<dbReference type="GO" id="GO:0006325">
    <property type="term" value="P:chromatin organization"/>
    <property type="evidence" value="ECO:0007669"/>
    <property type="project" value="UniProtKB-KW"/>
</dbReference>
<dbReference type="InterPro" id="IPR001841">
    <property type="entry name" value="Znf_RING"/>
</dbReference>
<evidence type="ECO:0000256" key="14">
    <source>
        <dbReference type="RuleBase" id="RU365038"/>
    </source>
</evidence>
<dbReference type="PROSITE" id="PS50089">
    <property type="entry name" value="ZF_RING_2"/>
    <property type="match status" value="1"/>
</dbReference>
<organism evidence="18 19">
    <name type="scientific">Galdieria yellowstonensis</name>
    <dbReference type="NCBI Taxonomy" id="3028027"/>
    <lineage>
        <taxon>Eukaryota</taxon>
        <taxon>Rhodophyta</taxon>
        <taxon>Bangiophyceae</taxon>
        <taxon>Galdieriales</taxon>
        <taxon>Galdieriaceae</taxon>
        <taxon>Galdieria</taxon>
    </lineage>
</organism>
<dbReference type="EC" id="2.3.2.27" evidence="14"/>
<evidence type="ECO:0000256" key="11">
    <source>
        <dbReference type="ARBA" id="ARBA00023054"/>
    </source>
</evidence>
<dbReference type="CDD" id="cd16499">
    <property type="entry name" value="RING-HC_Bre1-like"/>
    <property type="match status" value="1"/>
</dbReference>
<keyword evidence="5 14" id="KW-0808">Transferase</keyword>
<feature type="coiled-coil region" evidence="15">
    <location>
        <begin position="506"/>
        <end position="596"/>
    </location>
</feature>
<feature type="coiled-coil region" evidence="15">
    <location>
        <begin position="222"/>
        <end position="435"/>
    </location>
</feature>
<feature type="compositionally biased region" description="Polar residues" evidence="16">
    <location>
        <begin position="1"/>
        <end position="10"/>
    </location>
</feature>
<comment type="caution">
    <text evidence="18">The sequence shown here is derived from an EMBL/GenBank/DDBJ whole genome shotgun (WGS) entry which is preliminary data.</text>
</comment>
<keyword evidence="9 14" id="KW-0862">Zinc</keyword>
<dbReference type="PANTHER" id="PTHR23163">
    <property type="entry name" value="RING FINGER PROTEIN-RELATED"/>
    <property type="match status" value="1"/>
</dbReference>
<name>A0AAV9IDZ8_9RHOD</name>
<comment type="subcellular location">
    <subcellularLocation>
        <location evidence="2 14">Nucleus</location>
    </subcellularLocation>
</comment>
<comment type="catalytic activity">
    <reaction evidence="1 14">
        <text>S-ubiquitinyl-[E2 ubiquitin-conjugating enzyme]-L-cysteine + [acceptor protein]-L-lysine = [E2 ubiquitin-conjugating enzyme]-L-cysteine + N(6)-ubiquitinyl-[acceptor protein]-L-lysine.</text>
        <dbReference type="EC" id="2.3.2.27"/>
    </reaction>
</comment>
<dbReference type="GO" id="GO:0061630">
    <property type="term" value="F:ubiquitin protein ligase activity"/>
    <property type="evidence" value="ECO:0007669"/>
    <property type="project" value="UniProtKB-EC"/>
</dbReference>
<keyword evidence="12 14" id="KW-0539">Nucleus</keyword>
<evidence type="ECO:0000256" key="1">
    <source>
        <dbReference type="ARBA" id="ARBA00000900"/>
    </source>
</evidence>
<dbReference type="Gene3D" id="3.30.40.10">
    <property type="entry name" value="Zinc/RING finger domain, C3HC4 (zinc finger)"/>
    <property type="match status" value="1"/>
</dbReference>
<dbReference type="Pfam" id="PF00097">
    <property type="entry name" value="zf-C3HC4"/>
    <property type="match status" value="1"/>
</dbReference>
<evidence type="ECO:0000256" key="9">
    <source>
        <dbReference type="ARBA" id="ARBA00022833"/>
    </source>
</evidence>
<keyword evidence="8 14" id="KW-0833">Ubl conjugation pathway</keyword>
<keyword evidence="6 14" id="KW-0479">Metal-binding</keyword>
<feature type="domain" description="RING-type" evidence="17">
    <location>
        <begin position="619"/>
        <end position="657"/>
    </location>
</feature>
<evidence type="ECO:0000256" key="6">
    <source>
        <dbReference type="ARBA" id="ARBA00022723"/>
    </source>
</evidence>
<feature type="compositionally biased region" description="Basic and acidic residues" evidence="16">
    <location>
        <begin position="185"/>
        <end position="205"/>
    </location>
</feature>
<comment type="similarity">
    <text evidence="4 14">Belongs to the BRE1 family.</text>
</comment>
<dbReference type="InterPro" id="IPR013083">
    <property type="entry name" value="Znf_RING/FYVE/PHD"/>
</dbReference>
<proteinExistence type="inferred from homology"/>
<dbReference type="InterPro" id="IPR018957">
    <property type="entry name" value="Znf_C3HC4_RING-type"/>
</dbReference>
<dbReference type="PANTHER" id="PTHR23163:SF0">
    <property type="entry name" value="E3 UBIQUITIN-PROTEIN LIGASE BRE1"/>
    <property type="match status" value="1"/>
</dbReference>
<protein>
    <recommendedName>
        <fullName evidence="14">E3 ubiquitin protein ligase</fullName>
        <ecNumber evidence="14">2.3.2.27</ecNumber>
    </recommendedName>
</protein>
<dbReference type="SUPFAM" id="SSF57850">
    <property type="entry name" value="RING/U-box"/>
    <property type="match status" value="1"/>
</dbReference>
<evidence type="ECO:0000256" key="5">
    <source>
        <dbReference type="ARBA" id="ARBA00022679"/>
    </source>
</evidence>
<evidence type="ECO:0000256" key="12">
    <source>
        <dbReference type="ARBA" id="ARBA00023242"/>
    </source>
</evidence>
<dbReference type="Proteomes" id="UP001300502">
    <property type="component" value="Unassembled WGS sequence"/>
</dbReference>
<evidence type="ECO:0000259" key="17">
    <source>
        <dbReference type="PROSITE" id="PS50089"/>
    </source>
</evidence>
<dbReference type="EMBL" id="JANCYU010000031">
    <property type="protein sequence ID" value="KAK4525563.1"/>
    <property type="molecule type" value="Genomic_DNA"/>
</dbReference>
<evidence type="ECO:0000256" key="8">
    <source>
        <dbReference type="ARBA" id="ARBA00022786"/>
    </source>
</evidence>
<gene>
    <name evidence="18" type="ORF">GAYE_SCF13G3471</name>
</gene>
<keyword evidence="19" id="KW-1185">Reference proteome</keyword>
<accession>A0AAV9IDZ8</accession>
<evidence type="ECO:0000256" key="7">
    <source>
        <dbReference type="ARBA" id="ARBA00022771"/>
    </source>
</evidence>
<keyword evidence="11 14" id="KW-0175">Coiled coil</keyword>
<evidence type="ECO:0000256" key="2">
    <source>
        <dbReference type="ARBA" id="ARBA00004123"/>
    </source>
</evidence>
<keyword evidence="10 14" id="KW-0156">Chromatin regulator</keyword>
<dbReference type="GO" id="GO:0016567">
    <property type="term" value="P:protein ubiquitination"/>
    <property type="evidence" value="ECO:0007669"/>
    <property type="project" value="UniProtKB-UniRule"/>
</dbReference>
<comment type="pathway">
    <text evidence="3 14">Protein modification; protein ubiquitination.</text>
</comment>
<feature type="region of interest" description="Disordered" evidence="16">
    <location>
        <begin position="1"/>
        <end position="20"/>
    </location>
</feature>
<reference evidence="18 19" key="1">
    <citation type="submission" date="2022-07" db="EMBL/GenBank/DDBJ databases">
        <title>Genome-wide signatures of adaptation to extreme environments.</title>
        <authorList>
            <person name="Cho C.H."/>
            <person name="Yoon H.S."/>
        </authorList>
    </citation>
    <scope>NUCLEOTIDE SEQUENCE [LARGE SCALE GENOMIC DNA]</scope>
    <source>
        <strain evidence="18 19">108.79 E11</strain>
    </source>
</reference>
<evidence type="ECO:0000256" key="10">
    <source>
        <dbReference type="ARBA" id="ARBA00022853"/>
    </source>
</evidence>
<evidence type="ECO:0000256" key="4">
    <source>
        <dbReference type="ARBA" id="ARBA00005555"/>
    </source>
</evidence>
<feature type="compositionally biased region" description="Low complexity" evidence="16">
    <location>
        <begin position="175"/>
        <end position="184"/>
    </location>
</feature>
<evidence type="ECO:0000256" key="13">
    <source>
        <dbReference type="PROSITE-ProRule" id="PRU00175"/>
    </source>
</evidence>
<sequence>MESKQETTVSLEPKEEDDPFFDPSIIKFQKYQLVSKLAEQDSEIKWLRKQSQQQQQKLNQLTSFLPTLEKWRERLTDVIKRGYEDDPARQNQRVLEQIYEELGQVWNNLQTITAKANNKVEYTADECSKEADTTLWREEVEHLKVERAFLGRQVARLRYQLDKVVSTTHQEAEKAATTTTTTDAAGKKDEQNEDSVKTEDSAKEQELLKRCKEAESLADSRLKELQETLEDQKRLAVELERLKSERLAIKKDDITQSAIYCSLEAAFQKLQLQQIEWERERGNLKKEKDELERIMEEKYGLQIQRLKRKASEWKQQLEDAIHTSNEAKSQRDQALMRYEAKKLEAENESKVENLHKSVAMLETKSQFLEQEKQYLQVQVEEWKQKARRLEDTVLQKMSESNMLSSEVLEQLRNEINEERRKSDELIGEVESLSNLFRDMEDSNRNYIHQLTEKDEQITKLTTERLKQRQQIISLTEYKKTMQAKTKSDEERIAALESALQAAKRHGVEIQNVNNKLNEELRTLNSEIERLRKVAEEQGTKARQEEMEKEEMKRIRDATMRRLEEVVAELQNQRYERKRLEEAKSRLEDKCQRLESMHMAGESELLRDELVKELRKKLYCSVYTNLPKDCVLLRCGHLFSRQCITDLIAQRNRKCPVCGDRFGTEDYRPVYF</sequence>
<evidence type="ECO:0000256" key="16">
    <source>
        <dbReference type="SAM" id="MobiDB-lite"/>
    </source>
</evidence>
<keyword evidence="7 13" id="KW-0863">Zinc-finger</keyword>
<evidence type="ECO:0000256" key="15">
    <source>
        <dbReference type="SAM" id="Coils"/>
    </source>
</evidence>
<feature type="region of interest" description="Disordered" evidence="16">
    <location>
        <begin position="168"/>
        <end position="205"/>
    </location>
</feature>
<dbReference type="GO" id="GO:0033503">
    <property type="term" value="C:HULC complex"/>
    <property type="evidence" value="ECO:0007669"/>
    <property type="project" value="TreeGrafter"/>
</dbReference>
<dbReference type="AlphaFoldDB" id="A0AAV9IDZ8"/>
<dbReference type="InterPro" id="IPR013956">
    <property type="entry name" value="E3_ubiquit_lig_Bre1"/>
</dbReference>
<dbReference type="GO" id="GO:0008270">
    <property type="term" value="F:zinc ion binding"/>
    <property type="evidence" value="ECO:0007669"/>
    <property type="project" value="UniProtKB-KW"/>
</dbReference>
<evidence type="ECO:0000256" key="3">
    <source>
        <dbReference type="ARBA" id="ARBA00004906"/>
    </source>
</evidence>
<dbReference type="GO" id="GO:0005634">
    <property type="term" value="C:nucleus"/>
    <property type="evidence" value="ECO:0007669"/>
    <property type="project" value="UniProtKB-SubCell"/>
</dbReference>
<evidence type="ECO:0000313" key="19">
    <source>
        <dbReference type="Proteomes" id="UP001300502"/>
    </source>
</evidence>
<evidence type="ECO:0000313" key="18">
    <source>
        <dbReference type="EMBL" id="KAK4525563.1"/>
    </source>
</evidence>